<comment type="caution">
    <text evidence="1">The sequence shown here is derived from an EMBL/GenBank/DDBJ whole genome shotgun (WGS) entry which is preliminary data.</text>
</comment>
<keyword evidence="2" id="KW-1185">Reference proteome</keyword>
<evidence type="ECO:0000313" key="1">
    <source>
        <dbReference type="EMBL" id="MCC9643195.1"/>
    </source>
</evidence>
<evidence type="ECO:0000313" key="2">
    <source>
        <dbReference type="Proteomes" id="UP001430306"/>
    </source>
</evidence>
<dbReference type="PROSITE" id="PS51257">
    <property type="entry name" value="PROKAR_LIPOPROTEIN"/>
    <property type="match status" value="1"/>
</dbReference>
<sequence>MNKRAQLALTAIAVSSALTIGCAGRHGIFGTDKCADVPAGAIPEPAGTKVCEWQTEQVQNAIADQTVYYQADFVGGTAELSPVAMERLARNSGSGLLAIQHHVIEPSGDTDLDAFRVHAVTETLLQAGVPQPVVQVAVPAALGLRGPQAERVAGGFGTIRNSSAGTGAPISRPSGLGGVGVGGFGGF</sequence>
<dbReference type="RefSeq" id="WP_230274129.1">
    <property type="nucleotide sequence ID" value="NZ_JAJKFW010000023.1"/>
</dbReference>
<accession>A0ABS8NI15</accession>
<reference evidence="1" key="1">
    <citation type="submission" date="2021-11" db="EMBL/GenBank/DDBJ databases">
        <title>Genome sequence.</title>
        <authorList>
            <person name="Sun Q."/>
        </authorList>
    </citation>
    <scope>NUCLEOTIDE SEQUENCE</scope>
    <source>
        <strain evidence="1">JC740</strain>
    </source>
</reference>
<name>A0ABS8NI15_9BACT</name>
<dbReference type="Proteomes" id="UP001430306">
    <property type="component" value="Unassembled WGS sequence"/>
</dbReference>
<proteinExistence type="predicted"/>
<gene>
    <name evidence="1" type="ORF">LOC71_13000</name>
</gene>
<protein>
    <submittedName>
        <fullName evidence="1">Uncharacterized protein</fullName>
    </submittedName>
</protein>
<dbReference type="EMBL" id="JAJKFW010000023">
    <property type="protein sequence ID" value="MCC9643195.1"/>
    <property type="molecule type" value="Genomic_DNA"/>
</dbReference>
<organism evidence="1 2">
    <name type="scientific">Rhodopirellula halodulae</name>
    <dbReference type="NCBI Taxonomy" id="2894198"/>
    <lineage>
        <taxon>Bacteria</taxon>
        <taxon>Pseudomonadati</taxon>
        <taxon>Planctomycetota</taxon>
        <taxon>Planctomycetia</taxon>
        <taxon>Pirellulales</taxon>
        <taxon>Pirellulaceae</taxon>
        <taxon>Rhodopirellula</taxon>
    </lineage>
</organism>